<evidence type="ECO:0000256" key="9">
    <source>
        <dbReference type="PIRSR" id="PIRSR600175-2"/>
    </source>
</evidence>
<feature type="transmembrane region" description="Helical" evidence="11">
    <location>
        <begin position="191"/>
        <end position="209"/>
    </location>
</feature>
<dbReference type="PRINTS" id="PR00176">
    <property type="entry name" value="NANEUSMPORT"/>
</dbReference>
<keyword evidence="8" id="KW-0915">Sodium</keyword>
<dbReference type="OrthoDB" id="6581954at2759"/>
<evidence type="ECO:0000256" key="1">
    <source>
        <dbReference type="ARBA" id="ARBA00004141"/>
    </source>
</evidence>
<dbReference type="InterPro" id="IPR000175">
    <property type="entry name" value="Na/ntran_symport"/>
</dbReference>
<evidence type="ECO:0000313" key="13">
    <source>
        <dbReference type="Proteomes" id="UP000549394"/>
    </source>
</evidence>
<feature type="disulfide bond" evidence="9">
    <location>
        <begin position="127"/>
        <end position="137"/>
    </location>
</feature>
<feature type="binding site" evidence="8">
    <location>
        <position position="376"/>
    </location>
    <ligand>
        <name>Na(+)</name>
        <dbReference type="ChEBI" id="CHEBI:29101"/>
        <label>1</label>
    </ligand>
</feature>
<feature type="transmembrane region" description="Helical" evidence="11">
    <location>
        <begin position="300"/>
        <end position="324"/>
    </location>
</feature>
<feature type="binding site" evidence="8">
    <location>
        <position position="25"/>
    </location>
    <ligand>
        <name>Na(+)</name>
        <dbReference type="ChEBI" id="CHEBI:29101"/>
        <label>1</label>
    </ligand>
</feature>
<dbReference type="EMBL" id="CAJFCJ010000015">
    <property type="protein sequence ID" value="CAD5122053.1"/>
    <property type="molecule type" value="Genomic_DNA"/>
</dbReference>
<keyword evidence="3" id="KW-0813">Transport</keyword>
<dbReference type="GO" id="GO:0089718">
    <property type="term" value="P:amino acid import across plasma membrane"/>
    <property type="evidence" value="ECO:0007669"/>
    <property type="project" value="TreeGrafter"/>
</dbReference>
<feature type="transmembrane region" description="Helical" evidence="11">
    <location>
        <begin position="218"/>
        <end position="238"/>
    </location>
</feature>
<feature type="transmembrane region" description="Helical" evidence="11">
    <location>
        <begin position="267"/>
        <end position="288"/>
    </location>
</feature>
<comment type="caution">
    <text evidence="12">The sequence shown here is derived from an EMBL/GenBank/DDBJ whole genome shotgun (WGS) entry which is preliminary data.</text>
</comment>
<organism evidence="12 13">
    <name type="scientific">Dimorphilus gyrociliatus</name>
    <dbReference type="NCBI Taxonomy" id="2664684"/>
    <lineage>
        <taxon>Eukaryota</taxon>
        <taxon>Metazoa</taxon>
        <taxon>Spiralia</taxon>
        <taxon>Lophotrochozoa</taxon>
        <taxon>Annelida</taxon>
        <taxon>Polychaeta</taxon>
        <taxon>Polychaeta incertae sedis</taxon>
        <taxon>Dinophilidae</taxon>
        <taxon>Dimorphilus</taxon>
    </lineage>
</organism>
<evidence type="ECO:0000256" key="8">
    <source>
        <dbReference type="PIRSR" id="PIRSR600175-1"/>
    </source>
</evidence>
<feature type="binding site" evidence="8">
    <location>
        <position position="274"/>
    </location>
    <ligand>
        <name>Na(+)</name>
        <dbReference type="ChEBI" id="CHEBI:29101"/>
        <label>1</label>
    </ligand>
</feature>
<evidence type="ECO:0000256" key="2">
    <source>
        <dbReference type="ARBA" id="ARBA00006459"/>
    </source>
</evidence>
<evidence type="ECO:0000256" key="4">
    <source>
        <dbReference type="ARBA" id="ARBA00022692"/>
    </source>
</evidence>
<reference evidence="12 13" key="1">
    <citation type="submission" date="2020-08" db="EMBL/GenBank/DDBJ databases">
        <authorList>
            <person name="Hejnol A."/>
        </authorList>
    </citation>
    <scope>NUCLEOTIDE SEQUENCE [LARGE SCALE GENOMIC DNA]</scope>
</reference>
<comment type="similarity">
    <text evidence="2">Belongs to the sodium:neurotransmitter symporter (SNF) (TC 2.A.22) family.</text>
</comment>
<protein>
    <submittedName>
        <fullName evidence="12">DgyrCDS10504</fullName>
    </submittedName>
</protein>
<keyword evidence="4 11" id="KW-0812">Transmembrane</keyword>
<dbReference type="SUPFAM" id="SSF161070">
    <property type="entry name" value="SNF-like"/>
    <property type="match status" value="1"/>
</dbReference>
<evidence type="ECO:0000256" key="11">
    <source>
        <dbReference type="SAM" id="Phobius"/>
    </source>
</evidence>
<sequence length="591" mass="66530">MVEGAKRDTWGGKAEFLLSCIGYAVGLGTIWRFPYVCYQGGGAAFLIPYTIYLLLFGIPLIMLEMGLGQFSNKGPIGVWEISPLFKGVGYAMCIICGITSVYYNVIISWTLYFFTQSFRSPLPWSNCNNTWNNPETCRVVFSRNSTDNFTISKTCEVNQTIIQTPSEQFWERNVLQLSSGIENLGGLKKTWHLFLANAVAWILVFLCLIKGIKSSGKVVYITVTFPYIVLITFFIRAVTLDGASDGLWFYFVPKWSKLLDFEPWSKAAMQLFYSMGAAWGSLITFSSYNKYKNNFYRDAIIVGLTDTLTAIFAGMVIFCIIGFMSKQTGLDIEDVVVQGPGLVFVVYPEAITQFPGPKNFWAVLFFIFLFTVGIDSQFGMIETMMTTLVDELPKKASKAKIFLTMFVCFVGLILGIPCVTQGGMYFLHIMDWYASTFSLMIISFIECVVIAWIYGVNKFRSDTASMLGHNLSMYWIFSWKFISPALILFVFISAVVKHKSVTYGCYVYPGWAVSIGWMFALCSILVIPAVAVYSILCHAKGTFVQRVKMLLRPTDNWKPAIDEEQEPHEHQKLSESAFNNSDSGEVTNSKA</sequence>
<dbReference type="PROSITE" id="PS50267">
    <property type="entry name" value="NA_NEUROTRAN_SYMP_3"/>
    <property type="match status" value="1"/>
</dbReference>
<keyword evidence="13" id="KW-1185">Reference proteome</keyword>
<evidence type="ECO:0000256" key="3">
    <source>
        <dbReference type="ARBA" id="ARBA00022448"/>
    </source>
</evidence>
<evidence type="ECO:0000256" key="10">
    <source>
        <dbReference type="SAM" id="MobiDB-lite"/>
    </source>
</evidence>
<evidence type="ECO:0000256" key="5">
    <source>
        <dbReference type="ARBA" id="ARBA00022989"/>
    </source>
</evidence>
<feature type="transmembrane region" description="Helical" evidence="11">
    <location>
        <begin position="16"/>
        <end position="34"/>
    </location>
</feature>
<gene>
    <name evidence="12" type="ORF">DGYR_LOCUS9910</name>
</gene>
<evidence type="ECO:0000256" key="6">
    <source>
        <dbReference type="ARBA" id="ARBA00023136"/>
    </source>
</evidence>
<feature type="binding site" evidence="8">
    <location>
        <position position="24"/>
    </location>
    <ligand>
        <name>Na(+)</name>
        <dbReference type="ChEBI" id="CHEBI:29101"/>
        <label>1</label>
    </ligand>
</feature>
<feature type="transmembrane region" description="Helical" evidence="11">
    <location>
        <begin position="46"/>
        <end position="67"/>
    </location>
</feature>
<feature type="transmembrane region" description="Helical" evidence="11">
    <location>
        <begin position="360"/>
        <end position="381"/>
    </location>
</feature>
<keyword evidence="7" id="KW-0325">Glycoprotein</keyword>
<comment type="subcellular location">
    <subcellularLocation>
        <location evidence="1">Membrane</location>
        <topology evidence="1">Multi-pass membrane protein</topology>
    </subcellularLocation>
</comment>
<feature type="transmembrane region" description="Helical" evidence="11">
    <location>
        <begin position="474"/>
        <end position="495"/>
    </location>
</feature>
<dbReference type="GO" id="GO:0005886">
    <property type="term" value="C:plasma membrane"/>
    <property type="evidence" value="ECO:0007669"/>
    <property type="project" value="TreeGrafter"/>
</dbReference>
<proteinExistence type="inferred from homology"/>
<feature type="region of interest" description="Disordered" evidence="10">
    <location>
        <begin position="561"/>
        <end position="591"/>
    </location>
</feature>
<dbReference type="PANTHER" id="PTHR11616:SF321">
    <property type="entry name" value="SODIUM-DEPENDENT NUTRIENT AMINO ACID TRANSPORTER 1-RELATED"/>
    <property type="match status" value="1"/>
</dbReference>
<dbReference type="GO" id="GO:0046872">
    <property type="term" value="F:metal ion binding"/>
    <property type="evidence" value="ECO:0007669"/>
    <property type="project" value="UniProtKB-KW"/>
</dbReference>
<dbReference type="GO" id="GO:0005283">
    <property type="term" value="F:amino acid:sodium symporter activity"/>
    <property type="evidence" value="ECO:0007669"/>
    <property type="project" value="TreeGrafter"/>
</dbReference>
<keyword evidence="8" id="KW-0479">Metal-binding</keyword>
<feature type="transmembrane region" description="Helical" evidence="11">
    <location>
        <begin position="432"/>
        <end position="454"/>
    </location>
</feature>
<feature type="binding site" evidence="8">
    <location>
        <position position="375"/>
    </location>
    <ligand>
        <name>Na(+)</name>
        <dbReference type="ChEBI" id="CHEBI:29101"/>
        <label>1</label>
    </ligand>
</feature>
<dbReference type="Pfam" id="PF00209">
    <property type="entry name" value="SNF"/>
    <property type="match status" value="1"/>
</dbReference>
<feature type="compositionally biased region" description="Polar residues" evidence="10">
    <location>
        <begin position="574"/>
        <end position="591"/>
    </location>
</feature>
<keyword evidence="9" id="KW-1015">Disulfide bond</keyword>
<evidence type="ECO:0000313" key="12">
    <source>
        <dbReference type="EMBL" id="CAD5122053.1"/>
    </source>
</evidence>
<keyword evidence="5 11" id="KW-1133">Transmembrane helix</keyword>
<feature type="binding site" evidence="8">
    <location>
        <position position="22"/>
    </location>
    <ligand>
        <name>Na(+)</name>
        <dbReference type="ChEBI" id="CHEBI:29101"/>
        <label>1</label>
    </ligand>
</feature>
<feature type="transmembrane region" description="Helical" evidence="11">
    <location>
        <begin position="401"/>
        <end position="426"/>
    </location>
</feature>
<evidence type="ECO:0000256" key="7">
    <source>
        <dbReference type="ARBA" id="ARBA00023180"/>
    </source>
</evidence>
<keyword evidence="6 11" id="KW-0472">Membrane</keyword>
<dbReference type="Proteomes" id="UP000549394">
    <property type="component" value="Unassembled WGS sequence"/>
</dbReference>
<feature type="transmembrane region" description="Helical" evidence="11">
    <location>
        <begin position="515"/>
        <end position="536"/>
    </location>
</feature>
<name>A0A7I8W2Z1_9ANNE</name>
<dbReference type="InterPro" id="IPR037272">
    <property type="entry name" value="SNS_sf"/>
</dbReference>
<feature type="transmembrane region" description="Helical" evidence="11">
    <location>
        <begin position="88"/>
        <end position="114"/>
    </location>
</feature>
<dbReference type="PANTHER" id="PTHR11616">
    <property type="entry name" value="SODIUM/CHLORIDE DEPENDENT TRANSPORTER"/>
    <property type="match status" value="1"/>
</dbReference>
<accession>A0A7I8W2Z1</accession>
<dbReference type="AlphaFoldDB" id="A0A7I8W2Z1"/>